<organism evidence="2 3">
    <name type="scientific">Mucilaginibacter litoreus</name>
    <dbReference type="NCBI Taxonomy" id="1048221"/>
    <lineage>
        <taxon>Bacteria</taxon>
        <taxon>Pseudomonadati</taxon>
        <taxon>Bacteroidota</taxon>
        <taxon>Sphingobacteriia</taxon>
        <taxon>Sphingobacteriales</taxon>
        <taxon>Sphingobacteriaceae</taxon>
        <taxon>Mucilaginibacter</taxon>
    </lineage>
</organism>
<gene>
    <name evidence="2" type="ORF">ACFQZX_09570</name>
</gene>
<dbReference type="InterPro" id="IPR021708">
    <property type="entry name" value="DUF3291"/>
</dbReference>
<evidence type="ECO:0000259" key="1">
    <source>
        <dbReference type="Pfam" id="PF11695"/>
    </source>
</evidence>
<evidence type="ECO:0000313" key="3">
    <source>
        <dbReference type="Proteomes" id="UP001597010"/>
    </source>
</evidence>
<reference evidence="3" key="1">
    <citation type="journal article" date="2019" name="Int. J. Syst. Evol. Microbiol.">
        <title>The Global Catalogue of Microorganisms (GCM) 10K type strain sequencing project: providing services to taxonomists for standard genome sequencing and annotation.</title>
        <authorList>
            <consortium name="The Broad Institute Genomics Platform"/>
            <consortium name="The Broad Institute Genome Sequencing Center for Infectious Disease"/>
            <person name="Wu L."/>
            <person name="Ma J."/>
        </authorList>
    </citation>
    <scope>NUCLEOTIDE SEQUENCE [LARGE SCALE GENOMIC DNA]</scope>
    <source>
        <strain evidence="3">CCUG 61484</strain>
    </source>
</reference>
<feature type="domain" description="DUF3291" evidence="1">
    <location>
        <begin position="127"/>
        <end position="204"/>
    </location>
</feature>
<keyword evidence="3" id="KW-1185">Reference proteome</keyword>
<dbReference type="InterPro" id="IPR049574">
    <property type="entry name" value="CrtA-like"/>
</dbReference>
<name>A0ABW3AS66_9SPHI</name>
<dbReference type="EMBL" id="JBHTHZ010000005">
    <property type="protein sequence ID" value="MFD0793867.1"/>
    <property type="molecule type" value="Genomic_DNA"/>
</dbReference>
<dbReference type="Proteomes" id="UP001597010">
    <property type="component" value="Unassembled WGS sequence"/>
</dbReference>
<protein>
    <submittedName>
        <fullName evidence="2">DUF3291 domain-containing protein</fullName>
    </submittedName>
</protein>
<dbReference type="RefSeq" id="WP_377114303.1">
    <property type="nucleotide sequence ID" value="NZ_JBHTHZ010000005.1"/>
</dbReference>
<dbReference type="CDD" id="cd21650">
    <property type="entry name" value="CrtA-like"/>
    <property type="match status" value="1"/>
</dbReference>
<accession>A0ABW3AS66</accession>
<proteinExistence type="predicted"/>
<evidence type="ECO:0000313" key="2">
    <source>
        <dbReference type="EMBL" id="MFD0793867.1"/>
    </source>
</evidence>
<sequence length="235" mass="26821">MIVSLTIVRYRKLFVPFALFAMAIHRLPMSLQNGCSFWKLLGTGSNGTFDLQPDWQQWGLMAVWDDREAYDRFAQKSFVSKWWNALTKESWTLLCRPIQSHGKWDGKEPFGKPTGRDIEGPIAVLTRATIRISRLKNFWSHVDDVADLMTKAPGYVTSIGIGEAPAYRQATFSIWENADKMKAFAYGSKEHAEVIKKTRSEGWYSEELFARFKILDSSGSLNGKDPLQHLLHTTP</sequence>
<comment type="caution">
    <text evidence="2">The sequence shown here is derived from an EMBL/GenBank/DDBJ whole genome shotgun (WGS) entry which is preliminary data.</text>
</comment>
<dbReference type="Pfam" id="PF11695">
    <property type="entry name" value="DUF3291"/>
    <property type="match status" value="1"/>
</dbReference>